<proteinExistence type="predicted"/>
<name>D2X410_HBV</name>
<organismHost>
    <name type="scientific">Homo sapiens</name>
    <name type="common">Human</name>
    <dbReference type="NCBI Taxonomy" id="9606"/>
</organismHost>
<evidence type="ECO:0000313" key="1">
    <source>
        <dbReference type="EMBL" id="ADB55012.1"/>
    </source>
</evidence>
<reference evidence="1" key="1">
    <citation type="journal article" date="2010" name="J. Gastroenterol.">
        <title>Significant association of different preS mutations with hepatitis B-related cirrhosis or hepatocellular carcinoma.</title>
        <authorList>
            <person name="Yin J."/>
            <person name="Xie J."/>
            <person name="Zhang H."/>
            <person name="Shen Q."/>
            <person name="Han L."/>
            <person name="Lu W."/>
            <person name="Han Y."/>
            <person name="Li C."/>
            <person name="Ni W."/>
            <person name="Wang H."/>
            <person name="Cao G."/>
        </authorList>
    </citation>
    <scope>NUCLEOTIDE SEQUENCE</scope>
    <source>
        <strain evidence="1">P2797</strain>
    </source>
</reference>
<sequence length="79" mass="8302">MQSRLGRQTRSIPLAVGPSSRSAFGVDPFRPSTIDSFAVEPSCCRHIDKSASHASSCLHQSASSGQAVKHGPVFSCCAL</sequence>
<organism evidence="1">
    <name type="scientific">Hepatitis B virus</name>
    <name type="common">HBV</name>
    <dbReference type="NCBI Taxonomy" id="10407"/>
    <lineage>
        <taxon>Viruses</taxon>
        <taxon>Riboviria</taxon>
        <taxon>Pararnavirae</taxon>
        <taxon>Artverviricota</taxon>
        <taxon>Revtraviricetes</taxon>
        <taxon>Blubervirales</taxon>
        <taxon>Hepadnaviridae</taxon>
        <taxon>Orthohepadnavirus</taxon>
        <taxon>Orthohepadnavirus hominoidei</taxon>
    </lineage>
</organism>
<accession>D2X410</accession>
<protein>
    <submittedName>
        <fullName evidence="1">Large S protein</fullName>
    </submittedName>
</protein>
<gene>
    <name evidence="1" type="primary">S</name>
</gene>
<organismHost>
    <name type="scientific">Pan troglodytes</name>
    <name type="common">Chimpanzee</name>
    <dbReference type="NCBI Taxonomy" id="9598"/>
</organismHost>
<dbReference type="EMBL" id="GQ857834">
    <property type="protein sequence ID" value="ADB55012.1"/>
    <property type="molecule type" value="Genomic_DNA"/>
</dbReference>